<proteinExistence type="predicted"/>
<dbReference type="InterPro" id="IPR053021">
    <property type="entry name" value="Chloroplast_ADK"/>
</dbReference>
<keyword evidence="2" id="KW-0732">Signal</keyword>
<evidence type="ECO:0000313" key="4">
    <source>
        <dbReference type="EMBL" id="CAD9320710.1"/>
    </source>
</evidence>
<feature type="compositionally biased region" description="Low complexity" evidence="1">
    <location>
        <begin position="55"/>
        <end position="69"/>
    </location>
</feature>
<sequence>MRPSLRLALAAAASAASAANTAAAFTSQTASAPFVARSASSAASSSSSVVVASSSSSSPSALAMSDSSATDGSAEQPAAAAAVSTREEITSRMSIPLTFDEMVRQAAGAMEDAYEGGKARQTIRVLLPRDPTNDQIGQYLENDADVDTANLVLAPPDETWQGGIMQLYRAAAPTCQEILRRFSRDTAGVPPKMIEDRSVDESGVDGVGLWLTQSSLPLNDVSCFVQPTQETVDAVETIHAQAGPRLVALMNPQWRNADDALDAASKSGGVLGGFASFLGGKGRSLERLDRMGFVNVYTLEGYVCKGGNVRMVKRFDSDWAVFAENDAGTGYVPVGTSEGRPTYQDVEAMLDDKGIALKYARDIGLAPKI</sequence>
<organism evidence="4">
    <name type="scientific">Trieres chinensis</name>
    <name type="common">Marine centric diatom</name>
    <name type="synonym">Odontella sinensis</name>
    <dbReference type="NCBI Taxonomy" id="1514140"/>
    <lineage>
        <taxon>Eukaryota</taxon>
        <taxon>Sar</taxon>
        <taxon>Stramenopiles</taxon>
        <taxon>Ochrophyta</taxon>
        <taxon>Bacillariophyta</taxon>
        <taxon>Mediophyceae</taxon>
        <taxon>Biddulphiophycidae</taxon>
        <taxon>Eupodiscales</taxon>
        <taxon>Parodontellaceae</taxon>
        <taxon>Trieres</taxon>
    </lineage>
</organism>
<dbReference type="Pfam" id="PF09353">
    <property type="entry name" value="DUF1995"/>
    <property type="match status" value="1"/>
</dbReference>
<feature type="signal peptide" evidence="2">
    <location>
        <begin position="1"/>
        <end position="18"/>
    </location>
</feature>
<feature type="region of interest" description="Disordered" evidence="1">
    <location>
        <begin position="55"/>
        <end position="85"/>
    </location>
</feature>
<accession>A0A7S1YVQ9</accession>
<evidence type="ECO:0000256" key="2">
    <source>
        <dbReference type="SAM" id="SignalP"/>
    </source>
</evidence>
<evidence type="ECO:0000259" key="3">
    <source>
        <dbReference type="Pfam" id="PF09353"/>
    </source>
</evidence>
<dbReference type="EMBL" id="HBGO01001881">
    <property type="protein sequence ID" value="CAD9320710.1"/>
    <property type="molecule type" value="Transcribed_RNA"/>
</dbReference>
<dbReference type="InterPro" id="IPR018962">
    <property type="entry name" value="DUF1995"/>
</dbReference>
<reference evidence="4" key="1">
    <citation type="submission" date="2021-01" db="EMBL/GenBank/DDBJ databases">
        <authorList>
            <person name="Corre E."/>
            <person name="Pelletier E."/>
            <person name="Niang G."/>
            <person name="Scheremetjew M."/>
            <person name="Finn R."/>
            <person name="Kale V."/>
            <person name="Holt S."/>
            <person name="Cochrane G."/>
            <person name="Meng A."/>
            <person name="Brown T."/>
            <person name="Cohen L."/>
        </authorList>
    </citation>
    <scope>NUCLEOTIDE SEQUENCE</scope>
    <source>
        <strain evidence="4">Grunow 1884</strain>
    </source>
</reference>
<name>A0A7S1YVQ9_TRICV</name>
<feature type="domain" description="DUF1995" evidence="3">
    <location>
        <begin position="96"/>
        <end position="347"/>
    </location>
</feature>
<evidence type="ECO:0000256" key="1">
    <source>
        <dbReference type="SAM" id="MobiDB-lite"/>
    </source>
</evidence>
<feature type="chain" id="PRO_5031221043" description="DUF1995 domain-containing protein" evidence="2">
    <location>
        <begin position="19"/>
        <end position="369"/>
    </location>
</feature>
<dbReference type="PANTHER" id="PTHR35509:SF4">
    <property type="entry name" value="DUF1995 DOMAIN-CONTAINING PROTEIN"/>
    <property type="match status" value="1"/>
</dbReference>
<protein>
    <recommendedName>
        <fullName evidence="3">DUF1995 domain-containing protein</fullName>
    </recommendedName>
</protein>
<dbReference type="PANTHER" id="PTHR35509">
    <property type="entry name" value="DOMAIN PROTEIN, PUTATIVE (DUF1995)-RELATED"/>
    <property type="match status" value="1"/>
</dbReference>
<gene>
    <name evidence="4" type="ORF">OSIN01602_LOCUS1054</name>
</gene>
<dbReference type="AlphaFoldDB" id="A0A7S1YVQ9"/>